<dbReference type="InterPro" id="IPR024973">
    <property type="entry name" value="ESPR"/>
</dbReference>
<dbReference type="NCBIfam" id="TIGR01901">
    <property type="entry name" value="adhes_NPXG"/>
    <property type="match status" value="1"/>
</dbReference>
<dbReference type="InterPro" id="IPR012334">
    <property type="entry name" value="Pectin_lyas_fold"/>
</dbReference>
<dbReference type="SUPFAM" id="SSF51126">
    <property type="entry name" value="Pectin lyase-like"/>
    <property type="match status" value="1"/>
</dbReference>
<dbReference type="InterPro" id="IPR010069">
    <property type="entry name" value="CdiA_FHA1_rpt"/>
</dbReference>
<dbReference type="InterPro" id="IPR008619">
    <property type="entry name" value="Filamentous_hemagglutn_rpt"/>
</dbReference>
<comment type="caution">
    <text evidence="3">The sequence shown here is derived from an EMBL/GenBank/DDBJ whole genome shotgun (WGS) entry which is preliminary data.</text>
</comment>
<dbReference type="RefSeq" id="WP_182154000.1">
    <property type="nucleotide sequence ID" value="NZ_JACEZU010000006.1"/>
</dbReference>
<dbReference type="InterPro" id="IPR025157">
    <property type="entry name" value="Hemagglutinin_rpt"/>
</dbReference>
<gene>
    <name evidence="3" type="ORF">H3H39_14035</name>
</gene>
<dbReference type="InterPro" id="IPR011050">
    <property type="entry name" value="Pectin_lyase_fold/virulence"/>
</dbReference>
<dbReference type="Gene3D" id="2.160.20.10">
    <property type="entry name" value="Single-stranded right-handed beta-helix, Pectin lyase-like"/>
    <property type="match status" value="1"/>
</dbReference>
<dbReference type="Pfam" id="PF13018">
    <property type="entry name" value="ESPR"/>
    <property type="match status" value="1"/>
</dbReference>
<dbReference type="EMBL" id="JACEZU010000006">
    <property type="protein sequence ID" value="MBA5688164.1"/>
    <property type="molecule type" value="Genomic_DNA"/>
</dbReference>
<feature type="compositionally biased region" description="Low complexity" evidence="1">
    <location>
        <begin position="4084"/>
        <end position="4093"/>
    </location>
</feature>
<dbReference type="SMART" id="SM00912">
    <property type="entry name" value="Haemagg_act"/>
    <property type="match status" value="1"/>
</dbReference>
<dbReference type="Pfam" id="PF13332">
    <property type="entry name" value="Fil_haemagg_2"/>
    <property type="match status" value="3"/>
</dbReference>
<evidence type="ECO:0000313" key="4">
    <source>
        <dbReference type="Proteomes" id="UP000573499"/>
    </source>
</evidence>
<feature type="compositionally biased region" description="Polar residues" evidence="1">
    <location>
        <begin position="4094"/>
        <end position="4105"/>
    </location>
</feature>
<dbReference type="NCBIfam" id="TIGR01731">
    <property type="entry name" value="fil_hemag_20aa"/>
    <property type="match status" value="53"/>
</dbReference>
<evidence type="ECO:0000256" key="1">
    <source>
        <dbReference type="SAM" id="MobiDB-lite"/>
    </source>
</evidence>
<dbReference type="Pfam" id="PF05594">
    <property type="entry name" value="Fil_haemagg"/>
    <property type="match status" value="27"/>
</dbReference>
<sequence>MNKHLYRIIFNERRGQLMVVGENASVPGKAASGGGDAAPAGQACHRQGVTAALRPLWLALSNALGMVALLAVPVHAQIVADPNAPGKQRPTVLQTSSGVTQVNIQTPSAAGVSRNTYVQFDVTDKGAVLNNSYRDVQSQLGGWVQGNPWMQRDAARVILNEVNASDPSQLRGFVEVAGPRAEVVIANPAGVHVDGGGFINANRVTITTGLAQMNDGVLTGYLVQRGAVTVGGRGLDTTQADYTAILARAVQLNAGIWAKELQVAVGANRIDLAPDAAVAMTPAAGMGPAPLFALDVAQLGGMYAGKITLIGTEAGLGVRNAGTLASSAGELVLQANGWLSNSGSLRAAGPNAALRVAAAGDIDNSGTIYADGDTALTGGANITSNGTIAAQGDTTLLANGAASRIEAGTGALLGAGVGGNGKLGTTGQLRATAAEAVALHGTVAAGAGIAVTARQLDLSAAQLSAAQMALSATAGDLDASRATVATPGALALGATGTVRTDGAQVAASRLSIAAHDLSNMGGHIAQSGTDDLTLALPGTFDNRQGYLGSNSGNLTLEAASLLNTDGKLEHAGDGALAMTVATLSGQRGHIAGNGSMTITAGAIDQRGATLAARAIAITAASLDNSGGAISQTGTGLATVQTTRSLDNSAGHIESNGGLSISADGLQNGHGRIAAAGDASIATSGVDNAGGAIIAGTTLTVQAADVRNQQGSLQALSGDTTLRVAKLDNTAGNVYAGGKLDTMAASVTNSGSLYAAGDQSLAASGALVNTGVIAAQGHTTLSADSVESGAASVLGAGVKADGSLARAGDLRVTARQELAAHGQNLAVGDAILSGKTVDLSGGQTSATDLALSAGGGDVTTSNGTVTASGTLAITAARSLANAHGSLSAGQLVAQVASLDNTQGAMVQTGGGDTSIVLSAPDGIINNTQGRIAVNSHNLTLAAGTLNNTDGRIEHAGTGTLVMSAANLVDARGQIRSNGALGIDAGDFNHDGASTSARNLSVQANSLRNRYGHLLQIGDGGMSVSVAGRFDNAGGDVAANGTLHVQAGSLDNGDGGITSAAAADVTSHGALNNSGGVLAGAYGLNVAAQGLDNSGGKIQAASGAVSLQVANLLNSHGTVSAGTDLLAHATGDVNNDGLLYAGRDQTLQIGGSFINTGAAAAQGNTTITADSVQSSTGSLLGAGVRANGSLVGNGRLTVTSVHALLMNGNNIAGGDALLGGTSVDLSGSQTSAANLTISASGGSVRTVSANVSATGTLSVTAALPTQVLDNTQGSLSAGQLALNVANLNNNHGAIVQSGAGDTAIRLSAPGGTLDNTAGRIAVNSGNLTLDAGALLNTSGKIEHAGAGTFALHAATLGDQHGQITSNGDLRITAGDIDHRDASTSAQRVVIAADNLDNRAGQIAQLGGGQGAITVGGTLDNGGGKFDSNGDTAIHTDQLRNNQGRIATAGAATIVASGVDNAGGAILAGTQLTLHSGDVDNTAGTLRAVTGDAALHVANLNNTAGVIYAGGQLDTVAASVVNSGSLYAAGNQNLTVAGALVNSGVIAAQGNTTLSANSVDSSAASLLGAGVKADGSLAPAGDLRVTTTQATISHGQNLAAGQAVLAGATVDVSGSQTSAAQIALTANGGNVSTSNAVVTAAGTLAITASQTLANGHGMLSAGQLVAQVAGLDNTQGTILQTGSGDTTIILTASDGVLDNTRGRIAVNSGNLTLAAGTLVNTDGKIDHAGGGTLAITTSGALDDERGQITGNGGLRIQAGDFMHDGATTLAGDLSVQTNSLSNHGGHLLQSGAGGMTLGVTGQLDNASGEIAANGVLQARAGTLDNSHGRITSAASAGVTSLGALNNSDGTLGAAHALNADVQALDNTRGLLQAGDGAMAVNAASLLNSQGTVSAGTDLTLRITGEVRNDSVLYAGRDQTIQAGGAVINTGSTAALGNLTIAADSVQSSAGSWLGAGIHADGSLAQSGKLTVTATHAMQANGNNVAAGDAQLSGAAVDLAGSQTGAANIAITASGGDVRTAQARIGTAGTLSMTAAAAATQTLDNTQGSLVAGQLALNVANLNNGHGVIAQSGGGDTTLNLSAPAGTLDNTAGRIAFNGANVTVGAGTLINQDGRIEHAGAGTLAMTAGTLQDQRGQIVGNGALRITAGDIDHRDASTTAQRIAITAANVDNRGGQFAQLGNGQGSIVASGALDNRGGQVDSNGDLALGAVSLNNSAGHIVAVGNASVTAGTALNNAGGLVAAGANLTLQGGSVDNSHGSLQAVAGNAALHVANLNNTAGVIYAGGQLDTVAASVVNSGSLYAAGNQNLTVAGALVNSGVIAAQGNTTLSANSVDSSAAGLLGAGVKADGSLAPAGDLRVTTTQAMISHGQNLAAGQAVLAGATVDVSGSQTSAAQIALTANGGNVSTSNAVVTAAGTLAITASQTLANGHGTLSAGQLVAQVAGLDNTQGTILQTGGGDTAIVLRAPGGTLNNSQGRIAVNSGNLTLGAGTLINTDGRIEHAGGGTLAINAANVSDARGQITGNGTLAITAGNIDHTNASTVAQQLTIAAGNLDNRQGSLTQLGAAHASIAASGTLDNRGGVIASNGDTTVATGALDNRGGVVQGASAGTLAVSASGTLDNSAGGRIASAGDLALNGGDIANQHGEVSAGGTLSVAAAQGIHNGSGLLAANGDATLTANVLDNTAGKLASVHGNVNVSTSGATVNDGGVIQAEADIALRNGGLSNTQASGSGAAGAIVGVNVVIDSHGQAINNRLGTVAASQALDVHGGALNNDGGLLQAATTLALDTGSAALTNTNAAAYGTQHAGSVGGIVSGGAATLHVGDWNNAGGWFGAGGAVTGSTGRISNTLAGQLVGKSSVNFAITGLDNQGGKIQTEGDLTLQAGAGTIDNRHSLIRSNGAMNLSAAQIDNRDTQGANQGIEAKNVSLKAGVMNNVGGAIRADQDVTVTSGASVDNSGGLMSAGGKLNLADAGASRALTVTNTGGTLIATQLTGIRAASITFDGRLLSLADLTLDLSGGYSQGAGGELTTNGNATLVLGGDLQNAGTLRAGGTLAITAANIENTASGDIHAATTRVSATGVLNNHGVIDGGTTEVDAGTLNNLGTGRIYGDHLSIGAGTLNNNVEGGVAATIAARGRLDIGAQTINNIEHALIFSGGDLAIGGALGAGGIASGQASVVNNASASIEALGGMSLAASQVNNLNNHFTLSMDTASVTAVTEYQGNSSKGISYPSPRYLAGTPGVYTYIDESLHLWTTAGYGDWWGDYDDFTQYDYTRSTRSSVVASSDPGRIVAGGNLSIAAGTVFNSNSHILAGGALAIAGNLTNDATQGQRITSDSGTATHYWRIHKSGTDDTGSASTAYAPPDTIETITVSAERHEGNVAPDQIAAAPGGAAAVSVTGATSAAGRAGATIRQAAIVMAGASVDGVDAAGGQQAAGAAGAGGLNGSQRTGNAGQAASVAAATGAQAAASATSDAPAAGAAVDVRYAGAGVAARHAEAAAGAAGLDGTARAGQAGQAGSVGVASGTHAATAVVAQGPDHVGLAVGAAVHTGPTGAAGVVQSATGASGPDAAHVGRIEQGQGAHATGGAQVVRAGTPATRLPSASLYRVNPSSTSHYLVETDQRFAGHDNWRSSDYMLASVQVAPDVTQKRLGDGFYEQGLVRDQVAQLTGRRFLGDYTSDDAQYKALMDAGVAYAKQWNLRPGVALTPAQMAALSSDIVWLVEQDVTLADGSVQKVLAPQVYVRVKPGDLDGGGALLSGKDVDVHSTGDLLNSGTIAGREVVKLTADNVQNLGGRIHGDAVAVAARTDLNDIGGTIAANSALVAKAGRDINIETTTQSAASAVGGNSFSRITIDRVAALYVTGDGATGGGTLVAKAGRDLKLQAAQLGNGGQDGATALAAGRDIALGTVTTASANNLIWDANNFRHDSASTEVGSQIQATGAIALKAGADIKLRAADLQAGGALSAQAGNNLDITAGVATQKTDVATQHMDTGFLKKTLVTTRDTRDSSSAVGSSLGGATVALGAGHDLAVQGSTVVGDHGTALTAGNDVRITAATETLSTTAYHSEQEHGFLSGGGFGISYGTRTTTTDRAQDATTQSGQARSTVGATDGNLTVTAGEGLHVSGSDLAATQDMNLSGKNVVIDPGQDASKGKFTLTQVQDGFTLAVSSSVVSALQALDGASKAIGNTKNARVQALAAATAAMAGMAAKNAASDLAKNGVSVSVSLTAGHSESQQTQTTASVSNSGSALTAGGDLTISATGGGKDSNITVLGSDLSAKGDVKLKADNAVNLLAAQDTESQHSESKSMSAAAGVGATIGTKGTSFGFTASLSAGRGKEDGEGTTQLNSHVTAGQKLDIVSGGDTNLKGAVASGQQVVANVGGNLNLESLQDTAKFDSKNQSLSVSGSVGVGASISGSVNQSKIHSDYASVQEQSGIQAGDGGFQLKVGGNTDLKGAVISSTKDGIDKNVLITSTLTQSDIQNQSFAEASSAGVSGGVSFGGTSGKKEGSDKATSGTGDADSSKKVADGTAAETKPYKTELANYGGGANPWDSKYEAGKALLGNAMNNGSESNSSAGTTRSAISNGVITITDGQKQLALTGHDQQATITALSRETQTANNTVQQQDYNTLALEAKTVQDAKNALFKEATAYTDQAHEVMFKKDNILYTVTCTVSREECVSDPSKVTITKVEKGDEKTAIKNAGVIAVNGILNELGRAGQLAYQNVPVNSNSEKPDSILLMHIEKPASSFSDILVAGYEKLLAPVFGYTNADVNYANIIKDKGQDKMVALGHSRGTIVQVNSFDILHDQGFVNEKLIAVGVGGGVLANSYFESAASINNAKTDSKTMKVSYTYMANDPVPVLAGLNGIFGPGKLIDSVIEFGNVYNNSNSAHSCYGSGANGCVTIADPLPFGQLPTNQNNSNVIRYINNVLQKNVSLSGK</sequence>
<dbReference type="Pfam" id="PF05860">
    <property type="entry name" value="TPS"/>
    <property type="match status" value="1"/>
</dbReference>
<dbReference type="GO" id="GO:0003824">
    <property type="term" value="F:catalytic activity"/>
    <property type="evidence" value="ECO:0007669"/>
    <property type="project" value="UniProtKB-ARBA"/>
</dbReference>
<evidence type="ECO:0000313" key="3">
    <source>
        <dbReference type="EMBL" id="MBA5688164.1"/>
    </source>
</evidence>
<feature type="domain" description="Filamentous haemagglutinin FhaB/tRNA nuclease CdiA-like TPS" evidence="2">
    <location>
        <begin position="96"/>
        <end position="216"/>
    </location>
</feature>
<proteinExistence type="predicted"/>
<feature type="region of interest" description="Disordered" evidence="1">
    <location>
        <begin position="4084"/>
        <end position="4105"/>
    </location>
</feature>
<keyword evidence="4" id="KW-1185">Reference proteome</keyword>
<dbReference type="InterPro" id="IPR008638">
    <property type="entry name" value="FhaB/CdiA-like_TPS"/>
</dbReference>
<reference evidence="3 4" key="1">
    <citation type="submission" date="2020-07" db="EMBL/GenBank/DDBJ databases">
        <title>Novel species isolated from subtropical streams in China.</title>
        <authorList>
            <person name="Lu H."/>
        </authorList>
    </citation>
    <scope>NUCLEOTIDE SEQUENCE [LARGE SCALE GENOMIC DNA]</scope>
    <source>
        <strain evidence="3 4">LX47W</strain>
    </source>
</reference>
<accession>A0A7W2FAT1</accession>
<evidence type="ECO:0000259" key="2">
    <source>
        <dbReference type="SMART" id="SM00912"/>
    </source>
</evidence>
<protein>
    <submittedName>
        <fullName evidence="3">Hemagglutinin repeat-containing protein</fullName>
    </submittedName>
</protein>
<feature type="region of interest" description="Disordered" evidence="1">
    <location>
        <begin position="4493"/>
        <end position="4524"/>
    </location>
</feature>
<name>A0A7W2FAT1_9BURK</name>
<organism evidence="3 4">
    <name type="scientific">Rugamonas apoptosis</name>
    <dbReference type="NCBI Taxonomy" id="2758570"/>
    <lineage>
        <taxon>Bacteria</taxon>
        <taxon>Pseudomonadati</taxon>
        <taxon>Pseudomonadota</taxon>
        <taxon>Betaproteobacteria</taxon>
        <taxon>Burkholderiales</taxon>
        <taxon>Oxalobacteraceae</taxon>
        <taxon>Telluria group</taxon>
        <taxon>Rugamonas</taxon>
    </lineage>
</organism>
<dbReference type="Proteomes" id="UP000573499">
    <property type="component" value="Unassembled WGS sequence"/>
</dbReference>